<dbReference type="Gene3D" id="1.10.530.10">
    <property type="match status" value="1"/>
</dbReference>
<gene>
    <name evidence="2" type="ORF">SAMN05661003_11148</name>
</gene>
<dbReference type="EMBL" id="FNAQ01000011">
    <property type="protein sequence ID" value="SDE44537.1"/>
    <property type="molecule type" value="Genomic_DNA"/>
</dbReference>
<dbReference type="InterPro" id="IPR053195">
    <property type="entry name" value="Bax-like"/>
</dbReference>
<dbReference type="Proteomes" id="UP000243205">
    <property type="component" value="Unassembled WGS sequence"/>
</dbReference>
<keyword evidence="3" id="KW-1185">Reference proteome</keyword>
<dbReference type="RefSeq" id="WP_092079100.1">
    <property type="nucleotide sequence ID" value="NZ_FNAQ01000011.1"/>
</dbReference>
<sequence>MTKPLKPLNLLLLTLTLLCGCDTRAGRTAPPGPEELRVGSYQELEQDFQRRNYSWRNLTDGVPRIRLRQLPTNLDRLADVDRKKQLFFLSLLPMVLRQNEQIEQQRQQLLALLDGYDRFGRFDTDQQRWLDDLCRSYRCPLPFDSRDANQRARLLRRVDSIPVELVLAQAANESGYGTSRFAIEANNLFGEWTFEPGSGLIPKRRPAGASYEVRRFDSIGASIASYLNNLNSHPAYRDLRHKRAELRASGQPISGLVLASGLLNYSARREHYIREIRRMIEHNRLHLLADLSWRRRPGPLALGPQQLFPQRLLGSRPSLTARMSY</sequence>
<dbReference type="PROSITE" id="PS51257">
    <property type="entry name" value="PROKAR_LIPOPROTEIN"/>
    <property type="match status" value="1"/>
</dbReference>
<dbReference type="OrthoDB" id="9788155at2"/>
<dbReference type="PANTHER" id="PTHR40572">
    <property type="entry name" value="PROTEIN BAX"/>
    <property type="match status" value="1"/>
</dbReference>
<protein>
    <submittedName>
        <fullName evidence="2">Bax protein</fullName>
    </submittedName>
</protein>
<dbReference type="InterPro" id="IPR002901">
    <property type="entry name" value="MGlyc_endo_b_GlcNAc-like_dom"/>
</dbReference>
<dbReference type="PANTHER" id="PTHR40572:SF1">
    <property type="entry name" value="PROTEIN BAX"/>
    <property type="match status" value="1"/>
</dbReference>
<dbReference type="GO" id="GO:0004040">
    <property type="term" value="F:amidase activity"/>
    <property type="evidence" value="ECO:0007669"/>
    <property type="project" value="InterPro"/>
</dbReference>
<proteinExistence type="predicted"/>
<organism evidence="2 3">
    <name type="scientific">Desulfuromonas thiophila</name>
    <dbReference type="NCBI Taxonomy" id="57664"/>
    <lineage>
        <taxon>Bacteria</taxon>
        <taxon>Pseudomonadati</taxon>
        <taxon>Thermodesulfobacteriota</taxon>
        <taxon>Desulfuromonadia</taxon>
        <taxon>Desulfuromonadales</taxon>
        <taxon>Desulfuromonadaceae</taxon>
        <taxon>Desulfuromonas</taxon>
    </lineage>
</organism>
<feature type="domain" description="Mannosyl-glycoprotein endo-beta-N-acetylglucosamidase-like" evidence="1">
    <location>
        <begin position="157"/>
        <end position="284"/>
    </location>
</feature>
<evidence type="ECO:0000259" key="1">
    <source>
        <dbReference type="Pfam" id="PF01832"/>
    </source>
</evidence>
<dbReference type="STRING" id="57664.SAMN05661003_11148"/>
<evidence type="ECO:0000313" key="2">
    <source>
        <dbReference type="EMBL" id="SDE44537.1"/>
    </source>
</evidence>
<name>A0A1G7CYZ6_9BACT</name>
<accession>A0A1G7CYZ6</accession>
<evidence type="ECO:0000313" key="3">
    <source>
        <dbReference type="Proteomes" id="UP000243205"/>
    </source>
</evidence>
<dbReference type="Pfam" id="PF01832">
    <property type="entry name" value="Glucosaminidase"/>
    <property type="match status" value="1"/>
</dbReference>
<dbReference type="AlphaFoldDB" id="A0A1G7CYZ6"/>
<reference evidence="3" key="1">
    <citation type="submission" date="2016-10" db="EMBL/GenBank/DDBJ databases">
        <authorList>
            <person name="Varghese N."/>
            <person name="Submissions S."/>
        </authorList>
    </citation>
    <scope>NUCLEOTIDE SEQUENCE [LARGE SCALE GENOMIC DNA]</scope>
    <source>
        <strain evidence="3">DSM 8987</strain>
    </source>
</reference>